<comment type="similarity">
    <text evidence="1">Belongs to the N(4)/N(6)-methyltransferase family. N(4) subfamily.</text>
</comment>
<evidence type="ECO:0000259" key="9">
    <source>
        <dbReference type="Pfam" id="PF01555"/>
    </source>
</evidence>
<evidence type="ECO:0000256" key="3">
    <source>
        <dbReference type="ARBA" id="ARBA00022603"/>
    </source>
</evidence>
<evidence type="ECO:0000256" key="6">
    <source>
        <dbReference type="ARBA" id="ARBA00022747"/>
    </source>
</evidence>
<dbReference type="SUPFAM" id="SSF53335">
    <property type="entry name" value="S-adenosyl-L-methionine-dependent methyltransferases"/>
    <property type="match status" value="1"/>
</dbReference>
<dbReference type="GO" id="GO:0015667">
    <property type="term" value="F:site-specific DNA-methyltransferase (cytosine-N4-specific) activity"/>
    <property type="evidence" value="ECO:0007669"/>
    <property type="project" value="UniProtKB-EC"/>
</dbReference>
<dbReference type="PROSITE" id="PS00093">
    <property type="entry name" value="N4_MTASE"/>
    <property type="match status" value="1"/>
</dbReference>
<reference evidence="10" key="1">
    <citation type="journal article" date="2020" name="mSystems">
        <title>Genome- and Community-Level Interaction Insights into Carbon Utilization and Element Cycling Functions of Hydrothermarchaeota in Hydrothermal Sediment.</title>
        <authorList>
            <person name="Zhou Z."/>
            <person name="Liu Y."/>
            <person name="Xu W."/>
            <person name="Pan J."/>
            <person name="Luo Z.H."/>
            <person name="Li M."/>
        </authorList>
    </citation>
    <scope>NUCLEOTIDE SEQUENCE [LARGE SCALE GENOMIC DNA]</scope>
    <source>
        <strain evidence="10">SpSt-34</strain>
    </source>
</reference>
<evidence type="ECO:0000256" key="5">
    <source>
        <dbReference type="ARBA" id="ARBA00022691"/>
    </source>
</evidence>
<keyword evidence="5" id="KW-0949">S-adenosyl-L-methionine</keyword>
<sequence>MLITMNPGEVEDWDFANADIHYMTHGLHPYPARMIPQIARRLIEKYSSIRDIVLDPFCGSGGVLVEAILTNRRSFGIDINPLACLIARVKTTPLDPELLAQKWQYLRSCIEEELKALRFREIEIETPDFSGTNIYYWFKPYMIRELTLIKKHLDTIEDNKVREFFYVCLSNTIRQVSGVRKGEFKLYRMPKKEWEKYYPDVFEVFQKKVNMCISKMGEFFEFVRKNKLNAEAEIFEADARKLLTVEFPSEGRDKLTEESIDLIVTSPPYGDSRTTVAYGEFSSLSLLLLGYPKDRIREIDKISLGGRLKGRDLNSNTFNEVFAKIRNEKRAKEVKSYFVDLNEVIQKLYRVLKPMGYACFVLGNRTVDGVKIPTDEILRELGESIGFEHLRTIYRRIPSKRLPRKNSPTNIPGQKMETINRESIVILRKLP</sequence>
<feature type="domain" description="DNA methylase N-4/N-6" evidence="9">
    <location>
        <begin position="260"/>
        <end position="379"/>
    </location>
</feature>
<feature type="domain" description="DNA methylase N-4/N-6" evidence="9">
    <location>
        <begin position="28"/>
        <end position="87"/>
    </location>
</feature>
<dbReference type="InterPro" id="IPR002941">
    <property type="entry name" value="DNA_methylase_N4/N6"/>
</dbReference>
<dbReference type="InterPro" id="IPR029063">
    <property type="entry name" value="SAM-dependent_MTases_sf"/>
</dbReference>
<name>A0A7C2K110_UNCW3</name>
<organism evidence="10">
    <name type="scientific">candidate division WOR-3 bacterium</name>
    <dbReference type="NCBI Taxonomy" id="2052148"/>
    <lineage>
        <taxon>Bacteria</taxon>
        <taxon>Bacteria division WOR-3</taxon>
    </lineage>
</organism>
<dbReference type="Gene3D" id="3.40.50.150">
    <property type="entry name" value="Vaccinia Virus protein VP39"/>
    <property type="match status" value="2"/>
</dbReference>
<keyword evidence="3" id="KW-0489">Methyltransferase</keyword>
<evidence type="ECO:0000256" key="8">
    <source>
        <dbReference type="ARBA" id="ARBA00049120"/>
    </source>
</evidence>
<keyword evidence="7" id="KW-0238">DNA-binding</keyword>
<keyword evidence="6" id="KW-0680">Restriction system</keyword>
<protein>
    <recommendedName>
        <fullName evidence="2">site-specific DNA-methyltransferase (cytosine-N(4)-specific)</fullName>
        <ecNumber evidence="2">2.1.1.113</ecNumber>
    </recommendedName>
</protein>
<comment type="catalytic activity">
    <reaction evidence="8">
        <text>a 2'-deoxycytidine in DNA + S-adenosyl-L-methionine = an N(4)-methyl-2'-deoxycytidine in DNA + S-adenosyl-L-homocysteine + H(+)</text>
        <dbReference type="Rhea" id="RHEA:16857"/>
        <dbReference type="Rhea" id="RHEA-COMP:11369"/>
        <dbReference type="Rhea" id="RHEA-COMP:13674"/>
        <dbReference type="ChEBI" id="CHEBI:15378"/>
        <dbReference type="ChEBI" id="CHEBI:57856"/>
        <dbReference type="ChEBI" id="CHEBI:59789"/>
        <dbReference type="ChEBI" id="CHEBI:85452"/>
        <dbReference type="ChEBI" id="CHEBI:137933"/>
        <dbReference type="EC" id="2.1.1.113"/>
    </reaction>
</comment>
<proteinExistence type="inferred from homology"/>
<dbReference type="EC" id="2.1.1.113" evidence="2"/>
<dbReference type="AlphaFoldDB" id="A0A7C2K110"/>
<evidence type="ECO:0000313" key="10">
    <source>
        <dbReference type="EMBL" id="HEN27586.1"/>
    </source>
</evidence>
<dbReference type="GO" id="GO:0032259">
    <property type="term" value="P:methylation"/>
    <property type="evidence" value="ECO:0007669"/>
    <property type="project" value="UniProtKB-KW"/>
</dbReference>
<accession>A0A7C2K110</accession>
<gene>
    <name evidence="10" type="ORF">ENQ77_02775</name>
</gene>
<dbReference type="Pfam" id="PF01555">
    <property type="entry name" value="N6_N4_Mtase"/>
    <property type="match status" value="2"/>
</dbReference>
<evidence type="ECO:0000256" key="4">
    <source>
        <dbReference type="ARBA" id="ARBA00022679"/>
    </source>
</evidence>
<comment type="caution">
    <text evidence="10">The sequence shown here is derived from an EMBL/GenBank/DDBJ whole genome shotgun (WGS) entry which is preliminary data.</text>
</comment>
<dbReference type="EMBL" id="DSOL01000079">
    <property type="protein sequence ID" value="HEN27586.1"/>
    <property type="molecule type" value="Genomic_DNA"/>
</dbReference>
<dbReference type="GO" id="GO:0008170">
    <property type="term" value="F:N-methyltransferase activity"/>
    <property type="evidence" value="ECO:0007669"/>
    <property type="project" value="InterPro"/>
</dbReference>
<dbReference type="PRINTS" id="PR00507">
    <property type="entry name" value="N12N6MTFRASE"/>
</dbReference>
<evidence type="ECO:0000256" key="7">
    <source>
        <dbReference type="ARBA" id="ARBA00023125"/>
    </source>
</evidence>
<dbReference type="GO" id="GO:0009307">
    <property type="term" value="P:DNA restriction-modification system"/>
    <property type="evidence" value="ECO:0007669"/>
    <property type="project" value="UniProtKB-KW"/>
</dbReference>
<evidence type="ECO:0000256" key="2">
    <source>
        <dbReference type="ARBA" id="ARBA00012185"/>
    </source>
</evidence>
<keyword evidence="4" id="KW-0808">Transferase</keyword>
<dbReference type="GO" id="GO:0003677">
    <property type="term" value="F:DNA binding"/>
    <property type="evidence" value="ECO:0007669"/>
    <property type="project" value="UniProtKB-KW"/>
</dbReference>
<dbReference type="InterPro" id="IPR017985">
    <property type="entry name" value="MeTrfase_CN4_CS"/>
</dbReference>
<evidence type="ECO:0000256" key="1">
    <source>
        <dbReference type="ARBA" id="ARBA00010203"/>
    </source>
</evidence>
<dbReference type="CDD" id="cd02440">
    <property type="entry name" value="AdoMet_MTases"/>
    <property type="match status" value="1"/>
</dbReference>